<dbReference type="HOGENOM" id="CLU_1661046_0_0_1"/>
<evidence type="ECO:0000313" key="2">
    <source>
        <dbReference type="Proteomes" id="UP000054477"/>
    </source>
</evidence>
<reference evidence="1 2" key="1">
    <citation type="submission" date="2014-04" db="EMBL/GenBank/DDBJ databases">
        <authorList>
            <consortium name="DOE Joint Genome Institute"/>
            <person name="Kuo A."/>
            <person name="Kohler A."/>
            <person name="Nagy L.G."/>
            <person name="Floudas D."/>
            <person name="Copeland A."/>
            <person name="Barry K.W."/>
            <person name="Cichocki N."/>
            <person name="Veneault-Fourrey C."/>
            <person name="LaButti K."/>
            <person name="Lindquist E.A."/>
            <person name="Lipzen A."/>
            <person name="Lundell T."/>
            <person name="Morin E."/>
            <person name="Murat C."/>
            <person name="Sun H."/>
            <person name="Tunlid A."/>
            <person name="Henrissat B."/>
            <person name="Grigoriev I.V."/>
            <person name="Hibbett D.S."/>
            <person name="Martin F."/>
            <person name="Nordberg H.P."/>
            <person name="Cantor M.N."/>
            <person name="Hua S.X."/>
        </authorList>
    </citation>
    <scope>NUCLEOTIDE SEQUENCE [LARGE SCALE GENOMIC DNA]</scope>
    <source>
        <strain evidence="1 2">LaAM-08-1</strain>
    </source>
</reference>
<dbReference type="SUPFAM" id="SSF69322">
    <property type="entry name" value="Tricorn protease domain 2"/>
    <property type="match status" value="1"/>
</dbReference>
<dbReference type="OrthoDB" id="64353at2759"/>
<organism evidence="1 2">
    <name type="scientific">Laccaria amethystina LaAM-08-1</name>
    <dbReference type="NCBI Taxonomy" id="1095629"/>
    <lineage>
        <taxon>Eukaryota</taxon>
        <taxon>Fungi</taxon>
        <taxon>Dikarya</taxon>
        <taxon>Basidiomycota</taxon>
        <taxon>Agaricomycotina</taxon>
        <taxon>Agaricomycetes</taxon>
        <taxon>Agaricomycetidae</taxon>
        <taxon>Agaricales</taxon>
        <taxon>Agaricineae</taxon>
        <taxon>Hydnangiaceae</taxon>
        <taxon>Laccaria</taxon>
    </lineage>
</organism>
<dbReference type="EMBL" id="KN838808">
    <property type="protein sequence ID" value="KIJ94134.1"/>
    <property type="molecule type" value="Genomic_DNA"/>
</dbReference>
<evidence type="ECO:0000313" key="1">
    <source>
        <dbReference type="EMBL" id="KIJ94134.1"/>
    </source>
</evidence>
<gene>
    <name evidence="1" type="ORF">K443DRAFT_110940</name>
</gene>
<dbReference type="Proteomes" id="UP000054477">
    <property type="component" value="Unassembled WGS sequence"/>
</dbReference>
<name>A0A0C9WJ61_9AGAR</name>
<protein>
    <submittedName>
        <fullName evidence="1">Uncharacterized protein</fullName>
    </submittedName>
</protein>
<proteinExistence type="predicted"/>
<dbReference type="Gene3D" id="2.130.10.10">
    <property type="entry name" value="YVTN repeat-like/Quinoprotein amine dehydrogenase"/>
    <property type="match status" value="1"/>
</dbReference>
<dbReference type="AlphaFoldDB" id="A0A0C9WJ61"/>
<sequence>MSIPIPTASGTSPIFQVPVLAFSADGSKFAMAMARGRVSVWDIRSKVPLKRFMEDTKFDYDVRHLQFSNGKLGKEVLVFVEHENLSSLEMIHVIDATSFETEEILLLKLEELEENERFRGVGSLFFDPNGGTPYAEWAGTLYEWDLQKNEHCPEWWIGE</sequence>
<accession>A0A0C9WJ61</accession>
<dbReference type="STRING" id="1095629.A0A0C9WJ61"/>
<dbReference type="InterPro" id="IPR015943">
    <property type="entry name" value="WD40/YVTN_repeat-like_dom_sf"/>
</dbReference>
<reference evidence="2" key="2">
    <citation type="submission" date="2015-01" db="EMBL/GenBank/DDBJ databases">
        <title>Evolutionary Origins and Diversification of the Mycorrhizal Mutualists.</title>
        <authorList>
            <consortium name="DOE Joint Genome Institute"/>
            <consortium name="Mycorrhizal Genomics Consortium"/>
            <person name="Kohler A."/>
            <person name="Kuo A."/>
            <person name="Nagy L.G."/>
            <person name="Floudas D."/>
            <person name="Copeland A."/>
            <person name="Barry K.W."/>
            <person name="Cichocki N."/>
            <person name="Veneault-Fourrey C."/>
            <person name="LaButti K."/>
            <person name="Lindquist E.A."/>
            <person name="Lipzen A."/>
            <person name="Lundell T."/>
            <person name="Morin E."/>
            <person name="Murat C."/>
            <person name="Riley R."/>
            <person name="Ohm R."/>
            <person name="Sun H."/>
            <person name="Tunlid A."/>
            <person name="Henrissat B."/>
            <person name="Grigoriev I.V."/>
            <person name="Hibbett D.S."/>
            <person name="Martin F."/>
        </authorList>
    </citation>
    <scope>NUCLEOTIDE SEQUENCE [LARGE SCALE GENOMIC DNA]</scope>
    <source>
        <strain evidence="2">LaAM-08-1</strain>
    </source>
</reference>
<keyword evidence="2" id="KW-1185">Reference proteome</keyword>